<name>A0A1D2YVT7_9BACI</name>
<feature type="transmembrane region" description="Helical" evidence="2">
    <location>
        <begin position="38"/>
        <end position="57"/>
    </location>
</feature>
<evidence type="ECO:0000256" key="1">
    <source>
        <dbReference type="ARBA" id="ARBA00007430"/>
    </source>
</evidence>
<dbReference type="OrthoDB" id="9803111at2"/>
<evidence type="ECO:0000259" key="3">
    <source>
        <dbReference type="Pfam" id="PF02719"/>
    </source>
</evidence>
<dbReference type="Gene3D" id="3.40.50.720">
    <property type="entry name" value="NAD(P)-binding Rossmann-like Domain"/>
    <property type="match status" value="2"/>
</dbReference>
<protein>
    <submittedName>
        <fullName evidence="4">Polysaccharide biosynthesis protein</fullName>
    </submittedName>
</protein>
<dbReference type="AlphaFoldDB" id="A0A1D2YVT7"/>
<dbReference type="InterPro" id="IPR029063">
    <property type="entry name" value="SAM-dependent_MTases_sf"/>
</dbReference>
<proteinExistence type="inferred from homology"/>
<keyword evidence="2" id="KW-0472">Membrane</keyword>
<comment type="caution">
    <text evidence="4">The sequence shown here is derived from an EMBL/GenBank/DDBJ whole genome shotgun (WGS) entry which is preliminary data.</text>
</comment>
<dbReference type="STRING" id="337097.BHF71_01040"/>
<dbReference type="SUPFAM" id="SSF53335">
    <property type="entry name" value="S-adenosyl-L-methionine-dependent methyltransferases"/>
    <property type="match status" value="1"/>
</dbReference>
<sequence>MDYRRRVVLLSLIDIGIIAIAINLAYLLRFDFQVNSKIFVFIPYVILMHLSIILIAFKRAKLYKRVWQYASVGELIAIIKAVTTSEIIFFIFHYIVQKFNPEFLVPRSIYLLSWTLIILGIGGSRFAWRIFRDNYLKIQPYHKRALIVGAGDAGALIAKELKHTADSEFYPVAFIDDDPTKQSLEVMGLPIVGNRKDISLVVKEYNIDEIIIAMPSAPKSEVAEIINICKSTTANIKILPRVSDLVNGKVSINTIREVNVEDLLGREPVKIDLRGIADYVKGQIVLVTGAGGSIGSELCRQIAPFDPKQLLLLGHGENSIYEIELELRKDYPDLRIETVIADIQDRNRLRYVFDTYKPNVVFHAAAHKHVPLMERNPSEAVKNNIFGTKNVVDCAHEYGASHFVMISTDKAVNPTSVMGTTKRIAEMIVQDKNQISETKFVTVRFGNVLGSRGSVIPIFKQQIKQGGPVTVTHPEMVRYFMTIPEAVQLVIQAGAFAQGGEIFILDMGKPVKIADLARDLIRLSGFEPDKDIEIFYTGIRPGEKLYEEILTDEEGTKATKHDRIFIGKQLTISRDDFHFMLRKLEKLVYNDDYPADNDEIKGLLKQIVPSYKYDNQKNISTDESKHTETFNLAGELAKQEMKLAKIELASAKGE</sequence>
<keyword evidence="2" id="KW-0812">Transmembrane</keyword>
<dbReference type="InterPro" id="IPR036291">
    <property type="entry name" value="NAD(P)-bd_dom_sf"/>
</dbReference>
<keyword evidence="2" id="KW-1133">Transmembrane helix</keyword>
<dbReference type="CDD" id="cd05237">
    <property type="entry name" value="UDP_invert_4-6DH_SDR_e"/>
    <property type="match status" value="1"/>
</dbReference>
<evidence type="ECO:0000313" key="5">
    <source>
        <dbReference type="Proteomes" id="UP000243739"/>
    </source>
</evidence>
<accession>A0A1D2YVT7</accession>
<organism evidence="4 5">
    <name type="scientific">Vulcanibacillus modesticaldus</name>
    <dbReference type="NCBI Taxonomy" id="337097"/>
    <lineage>
        <taxon>Bacteria</taxon>
        <taxon>Bacillati</taxon>
        <taxon>Bacillota</taxon>
        <taxon>Bacilli</taxon>
        <taxon>Bacillales</taxon>
        <taxon>Bacillaceae</taxon>
        <taxon>Vulcanibacillus</taxon>
    </lineage>
</organism>
<evidence type="ECO:0000313" key="4">
    <source>
        <dbReference type="EMBL" id="OEF99791.1"/>
    </source>
</evidence>
<feature type="transmembrane region" description="Helical" evidence="2">
    <location>
        <begin position="108"/>
        <end position="128"/>
    </location>
</feature>
<dbReference type="EMBL" id="MIJF01000013">
    <property type="protein sequence ID" value="OEF99791.1"/>
    <property type="molecule type" value="Genomic_DNA"/>
</dbReference>
<dbReference type="InterPro" id="IPR003869">
    <property type="entry name" value="Polysac_CapD-like"/>
</dbReference>
<dbReference type="InterPro" id="IPR051203">
    <property type="entry name" value="Polysaccharide_Synthase-Rel"/>
</dbReference>
<dbReference type="Pfam" id="PF02719">
    <property type="entry name" value="Polysacc_synt_2"/>
    <property type="match status" value="1"/>
</dbReference>
<evidence type="ECO:0000256" key="2">
    <source>
        <dbReference type="SAM" id="Phobius"/>
    </source>
</evidence>
<feature type="transmembrane region" description="Helical" evidence="2">
    <location>
        <begin position="69"/>
        <end position="96"/>
    </location>
</feature>
<comment type="similarity">
    <text evidence="1">Belongs to the polysaccharide synthase family.</text>
</comment>
<keyword evidence="5" id="KW-1185">Reference proteome</keyword>
<gene>
    <name evidence="4" type="ORF">BHF71_01040</name>
</gene>
<reference evidence="4 5" key="1">
    <citation type="submission" date="2016-09" db="EMBL/GenBank/DDBJ databases">
        <title>Draft genome sequence for the type strain of Vulcanibacillus modesticaldus BR, a strictly anaerobic, moderately thermophilic, and nitrate-reducing bacterium from deep sea-hydrothermal vents of the Mid-Atlantic Ridge.</title>
        <authorList>
            <person name="Abin C.A."/>
            <person name="Hollibaugh J.T."/>
        </authorList>
    </citation>
    <scope>NUCLEOTIDE SEQUENCE [LARGE SCALE GENOMIC DNA]</scope>
    <source>
        <strain evidence="4 5">BR</strain>
    </source>
</reference>
<feature type="domain" description="Polysaccharide biosynthesis protein CapD-like" evidence="3">
    <location>
        <begin position="285"/>
        <end position="567"/>
    </location>
</feature>
<dbReference type="PANTHER" id="PTHR43318:SF1">
    <property type="entry name" value="POLYSACCHARIDE BIOSYNTHESIS PROTEIN EPSC-RELATED"/>
    <property type="match status" value="1"/>
</dbReference>
<dbReference type="PANTHER" id="PTHR43318">
    <property type="entry name" value="UDP-N-ACETYLGLUCOSAMINE 4,6-DEHYDRATASE"/>
    <property type="match status" value="1"/>
</dbReference>
<dbReference type="Pfam" id="PF13727">
    <property type="entry name" value="CoA_binding_3"/>
    <property type="match status" value="1"/>
</dbReference>
<dbReference type="Proteomes" id="UP000243739">
    <property type="component" value="Unassembled WGS sequence"/>
</dbReference>
<dbReference type="RefSeq" id="WP_069656278.1">
    <property type="nucleotide sequence ID" value="NZ_MIJF01000013.1"/>
</dbReference>
<feature type="transmembrane region" description="Helical" evidence="2">
    <location>
        <begin position="7"/>
        <end position="26"/>
    </location>
</feature>
<dbReference type="SUPFAM" id="SSF51735">
    <property type="entry name" value="NAD(P)-binding Rossmann-fold domains"/>
    <property type="match status" value="1"/>
</dbReference>